<feature type="compositionally biased region" description="Basic residues" evidence="1">
    <location>
        <begin position="423"/>
        <end position="435"/>
    </location>
</feature>
<protein>
    <recommendedName>
        <fullName evidence="5">Steroid 5-alpha reductase C-terminal domain-containing protein</fullName>
    </recommendedName>
</protein>
<dbReference type="GO" id="GO:0016020">
    <property type="term" value="C:membrane"/>
    <property type="evidence" value="ECO:0007669"/>
    <property type="project" value="TreeGrafter"/>
</dbReference>
<sequence>MWCQWLDFSSVASTLGFWQRWLVASLQHSPRSAWPSIAERFYRTGDPLAVALAICLLVGLLCLVLSIPTNNHSWVDKLWSIVPIYYAWHFVLHDKLLHPGVPLNPRLVIMAALITVWGSRLTYNFARKGGYRFDAEDYRWPYIRARIHPVLFFVFNATFVAFIQHLVLLGLTTPAYLAWQNAGTPLNEIDLAATALCAFFIAFEAVADQQQWAFQTAKHAKLAARKRLNAEQAQGFLSSGLFRYSRHPNFWAEQSLWWSMYLFGVAASGRWLNWTIVAPLSLSAIFQGSTWLTEKISVSKYPKYKIYQRTTSCFLPLPPASGVISTARESAGAPSEVGARTPRTPRTAPRSGRKTRSAATPGTATEEEGQPATVTHEQEEQAAAAATTPATAGKQRRGRGRPATRPAAAEQPQDGSDAEPAGSKRRPARSPKKTARVLAAEESAPAPTRMSTRLRSRAA</sequence>
<keyword evidence="2" id="KW-0812">Transmembrane</keyword>
<feature type="compositionally biased region" description="Low complexity" evidence="1">
    <location>
        <begin position="339"/>
        <end position="350"/>
    </location>
</feature>
<feature type="transmembrane region" description="Helical" evidence="2">
    <location>
        <begin position="48"/>
        <end position="67"/>
    </location>
</feature>
<proteinExistence type="predicted"/>
<evidence type="ECO:0000313" key="4">
    <source>
        <dbReference type="Proteomes" id="UP001205105"/>
    </source>
</evidence>
<dbReference type="InterPro" id="IPR010721">
    <property type="entry name" value="UstE-like"/>
</dbReference>
<comment type="caution">
    <text evidence="3">The sequence shown here is derived from an EMBL/GenBank/DDBJ whole genome shotgun (WGS) entry which is preliminary data.</text>
</comment>
<organism evidence="3 4">
    <name type="scientific">Chlorella ohadii</name>
    <dbReference type="NCBI Taxonomy" id="2649997"/>
    <lineage>
        <taxon>Eukaryota</taxon>
        <taxon>Viridiplantae</taxon>
        <taxon>Chlorophyta</taxon>
        <taxon>core chlorophytes</taxon>
        <taxon>Trebouxiophyceae</taxon>
        <taxon>Chlorellales</taxon>
        <taxon>Chlorellaceae</taxon>
        <taxon>Chlorella clade</taxon>
        <taxon>Chlorella</taxon>
    </lineage>
</organism>
<evidence type="ECO:0000256" key="1">
    <source>
        <dbReference type="SAM" id="MobiDB-lite"/>
    </source>
</evidence>
<dbReference type="Gene3D" id="1.20.120.1630">
    <property type="match status" value="1"/>
</dbReference>
<dbReference type="Pfam" id="PF06966">
    <property type="entry name" value="DUF1295"/>
    <property type="match status" value="1"/>
</dbReference>
<keyword evidence="2" id="KW-0472">Membrane</keyword>
<keyword evidence="2" id="KW-1133">Transmembrane helix</keyword>
<reference evidence="3" key="1">
    <citation type="submission" date="2020-11" db="EMBL/GenBank/DDBJ databases">
        <title>Chlorella ohadii genome sequencing and assembly.</title>
        <authorList>
            <person name="Murik O."/>
            <person name="Treves H."/>
            <person name="Kedem I."/>
            <person name="Shotland Y."/>
            <person name="Kaplan A."/>
        </authorList>
    </citation>
    <scope>NUCLEOTIDE SEQUENCE</scope>
    <source>
        <strain evidence="3">1</strain>
    </source>
</reference>
<feature type="transmembrane region" description="Helical" evidence="2">
    <location>
        <begin position="147"/>
        <end position="169"/>
    </location>
</feature>
<dbReference type="EMBL" id="JADXDR010000027">
    <property type="protein sequence ID" value="KAI7844554.1"/>
    <property type="molecule type" value="Genomic_DNA"/>
</dbReference>
<dbReference type="PANTHER" id="PTHR32251">
    <property type="entry name" value="3-OXO-5-ALPHA-STEROID 4-DEHYDROGENASE"/>
    <property type="match status" value="1"/>
</dbReference>
<evidence type="ECO:0000256" key="2">
    <source>
        <dbReference type="SAM" id="Phobius"/>
    </source>
</evidence>
<feature type="compositionally biased region" description="Low complexity" evidence="1">
    <location>
        <begin position="381"/>
        <end position="392"/>
    </location>
</feature>
<evidence type="ECO:0000313" key="3">
    <source>
        <dbReference type="EMBL" id="KAI7844554.1"/>
    </source>
</evidence>
<accession>A0AAD5DYA9</accession>
<evidence type="ECO:0008006" key="5">
    <source>
        <dbReference type="Google" id="ProtNLM"/>
    </source>
</evidence>
<dbReference type="Proteomes" id="UP001205105">
    <property type="component" value="Unassembled WGS sequence"/>
</dbReference>
<dbReference type="AlphaFoldDB" id="A0AAD5DYA9"/>
<feature type="region of interest" description="Disordered" evidence="1">
    <location>
        <begin position="326"/>
        <end position="459"/>
    </location>
</feature>
<feature type="transmembrane region" description="Helical" evidence="2">
    <location>
        <begin position="107"/>
        <end position="126"/>
    </location>
</feature>
<gene>
    <name evidence="3" type="ORF">COHA_001912</name>
</gene>
<dbReference type="PANTHER" id="PTHR32251:SF23">
    <property type="entry name" value="3-OXO-5-ALPHA-STEROID 4-DEHYDROGENASE (DUF1295)"/>
    <property type="match status" value="1"/>
</dbReference>
<name>A0AAD5DYA9_9CHLO</name>
<keyword evidence="4" id="KW-1185">Reference proteome</keyword>